<protein>
    <recommendedName>
        <fullName evidence="1">DUF1990 domain-containing protein</fullName>
    </recommendedName>
</protein>
<dbReference type="AlphaFoldDB" id="A0A1H0R777"/>
<name>A0A1H0R777_9PSEU</name>
<organism evidence="2 3">
    <name type="scientific">Actinokineospora alba</name>
    <dbReference type="NCBI Taxonomy" id="504798"/>
    <lineage>
        <taxon>Bacteria</taxon>
        <taxon>Bacillati</taxon>
        <taxon>Actinomycetota</taxon>
        <taxon>Actinomycetes</taxon>
        <taxon>Pseudonocardiales</taxon>
        <taxon>Pseudonocardiaceae</taxon>
        <taxon>Actinokineospora</taxon>
    </lineage>
</organism>
<accession>A0A1H0R777</accession>
<dbReference type="Pfam" id="PF09348">
    <property type="entry name" value="DUF1990"/>
    <property type="match status" value="1"/>
</dbReference>
<dbReference type="STRING" id="504798.SAMN05421871_104312"/>
<dbReference type="InterPro" id="IPR018960">
    <property type="entry name" value="DUF1990"/>
</dbReference>
<gene>
    <name evidence="2" type="ORF">SAMN05192558_107313</name>
</gene>
<evidence type="ECO:0000259" key="1">
    <source>
        <dbReference type="Pfam" id="PF09348"/>
    </source>
</evidence>
<keyword evidence="3" id="KW-1185">Reference proteome</keyword>
<feature type="domain" description="DUF1990" evidence="1">
    <location>
        <begin position="16"/>
        <end position="72"/>
    </location>
</feature>
<evidence type="ECO:0000313" key="2">
    <source>
        <dbReference type="EMBL" id="SDP24828.1"/>
    </source>
</evidence>
<evidence type="ECO:0000313" key="3">
    <source>
        <dbReference type="Proteomes" id="UP000199651"/>
    </source>
</evidence>
<sequence length="75" mass="7785">MAGSAIGRSAGDGVRSGHAECGEEAFVLDRREDGAITFTVTAFSRPASLLAKLAGPLGGLVQNAMTARYLRAFDK</sequence>
<dbReference type="EMBL" id="FNJB01000007">
    <property type="protein sequence ID" value="SDP24828.1"/>
    <property type="molecule type" value="Genomic_DNA"/>
</dbReference>
<proteinExistence type="predicted"/>
<dbReference type="Proteomes" id="UP000199651">
    <property type="component" value="Unassembled WGS sequence"/>
</dbReference>
<reference evidence="3" key="1">
    <citation type="submission" date="2016-10" db="EMBL/GenBank/DDBJ databases">
        <authorList>
            <person name="Varghese N."/>
            <person name="Submissions S."/>
        </authorList>
    </citation>
    <scope>NUCLEOTIDE SEQUENCE [LARGE SCALE GENOMIC DNA]</scope>
    <source>
        <strain evidence="3">IBRC-M 10655</strain>
    </source>
</reference>